<dbReference type="GO" id="GO:0015833">
    <property type="term" value="P:peptide transport"/>
    <property type="evidence" value="ECO:0007669"/>
    <property type="project" value="TreeGrafter"/>
</dbReference>
<comment type="similarity">
    <text evidence="1">Belongs to the bacterial solute-binding protein 5 family.</text>
</comment>
<protein>
    <recommendedName>
        <fullName evidence="4">Solute-binding protein family 5 domain-containing protein</fullName>
    </recommendedName>
</protein>
<evidence type="ECO:0000256" key="3">
    <source>
        <dbReference type="ARBA" id="ARBA00022729"/>
    </source>
</evidence>
<dbReference type="InterPro" id="IPR000914">
    <property type="entry name" value="SBP_5_dom"/>
</dbReference>
<reference evidence="6" key="1">
    <citation type="submission" date="2017-08" db="EMBL/GenBank/DDBJ databases">
        <title>A dynamic microbial community with high functional redundancy inhabits the cold, oxic subseafloor aquifer.</title>
        <authorList>
            <person name="Tully B.J."/>
            <person name="Wheat C.G."/>
            <person name="Glazer B.T."/>
            <person name="Huber J.A."/>
        </authorList>
    </citation>
    <scope>NUCLEOTIDE SEQUENCE [LARGE SCALE GENOMIC DNA]</scope>
</reference>
<dbReference type="EMBL" id="NVSR01000123">
    <property type="protein sequence ID" value="PCI24409.1"/>
    <property type="molecule type" value="Genomic_DNA"/>
</dbReference>
<comment type="caution">
    <text evidence="5">The sequence shown here is derived from an EMBL/GenBank/DDBJ whole genome shotgun (WGS) entry which is preliminary data.</text>
</comment>
<evidence type="ECO:0000256" key="2">
    <source>
        <dbReference type="ARBA" id="ARBA00022448"/>
    </source>
</evidence>
<dbReference type="Gene3D" id="3.40.190.10">
    <property type="entry name" value="Periplasmic binding protein-like II"/>
    <property type="match status" value="1"/>
</dbReference>
<dbReference type="Pfam" id="PF00496">
    <property type="entry name" value="SBP_bac_5"/>
    <property type="match status" value="1"/>
</dbReference>
<dbReference type="Proteomes" id="UP000218113">
    <property type="component" value="Unassembled WGS sequence"/>
</dbReference>
<sequence length="146" mass="16964">MLNLIQERLFEEGENGNLLPKLGLAYELSKDRTFAIVRLRQGVSFHDGTPFNADAVVAHWSRLLNPKNRYRSRMSVYYLKAVTKQSKYEVRFQFFYPTQDFHKALLVKNSFMSSIPSPKSVKEGTQVRHPVGTGPFQFKSWKSNFE</sequence>
<gene>
    <name evidence="5" type="ORF">COB67_11605</name>
</gene>
<keyword evidence="2" id="KW-0813">Transport</keyword>
<accession>A0A2A4STJ3</accession>
<dbReference type="PANTHER" id="PTHR30290">
    <property type="entry name" value="PERIPLASMIC BINDING COMPONENT OF ABC TRANSPORTER"/>
    <property type="match status" value="1"/>
</dbReference>
<dbReference type="InterPro" id="IPR039424">
    <property type="entry name" value="SBP_5"/>
</dbReference>
<name>A0A2A4STJ3_9DELT</name>
<feature type="domain" description="Solute-binding protein family 5" evidence="4">
    <location>
        <begin position="20"/>
        <end position="143"/>
    </location>
</feature>
<evidence type="ECO:0000259" key="4">
    <source>
        <dbReference type="Pfam" id="PF00496"/>
    </source>
</evidence>
<keyword evidence="3" id="KW-0732">Signal</keyword>
<organism evidence="5 6">
    <name type="scientific">SAR324 cluster bacterium</name>
    <dbReference type="NCBI Taxonomy" id="2024889"/>
    <lineage>
        <taxon>Bacteria</taxon>
        <taxon>Deltaproteobacteria</taxon>
        <taxon>SAR324 cluster</taxon>
    </lineage>
</organism>
<dbReference type="GO" id="GO:1904680">
    <property type="term" value="F:peptide transmembrane transporter activity"/>
    <property type="evidence" value="ECO:0007669"/>
    <property type="project" value="TreeGrafter"/>
</dbReference>
<evidence type="ECO:0000256" key="1">
    <source>
        <dbReference type="ARBA" id="ARBA00005695"/>
    </source>
</evidence>
<evidence type="ECO:0000313" key="6">
    <source>
        <dbReference type="Proteomes" id="UP000218113"/>
    </source>
</evidence>
<proteinExistence type="inferred from homology"/>
<evidence type="ECO:0000313" key="5">
    <source>
        <dbReference type="EMBL" id="PCI24409.1"/>
    </source>
</evidence>
<dbReference type="AlphaFoldDB" id="A0A2A4STJ3"/>
<dbReference type="PANTHER" id="PTHR30290:SF9">
    <property type="entry name" value="OLIGOPEPTIDE-BINDING PROTEIN APPA"/>
    <property type="match status" value="1"/>
</dbReference>
<dbReference type="SUPFAM" id="SSF53850">
    <property type="entry name" value="Periplasmic binding protein-like II"/>
    <property type="match status" value="1"/>
</dbReference>